<evidence type="ECO:0000313" key="2">
    <source>
        <dbReference type="EMBL" id="OYX54447.1"/>
    </source>
</evidence>
<dbReference type="GO" id="GO:0015774">
    <property type="term" value="P:polysaccharide transport"/>
    <property type="evidence" value="ECO:0007669"/>
    <property type="project" value="InterPro"/>
</dbReference>
<dbReference type="Proteomes" id="UP000216147">
    <property type="component" value="Unassembled WGS sequence"/>
</dbReference>
<dbReference type="AlphaFoldDB" id="A0A258HCU1"/>
<feature type="region of interest" description="Disordered" evidence="1">
    <location>
        <begin position="156"/>
        <end position="197"/>
    </location>
</feature>
<organism evidence="2 3">
    <name type="scientific">Brevundimonas subvibrioides</name>
    <dbReference type="NCBI Taxonomy" id="74313"/>
    <lineage>
        <taxon>Bacteria</taxon>
        <taxon>Pseudomonadati</taxon>
        <taxon>Pseudomonadota</taxon>
        <taxon>Alphaproteobacteria</taxon>
        <taxon>Caulobacterales</taxon>
        <taxon>Caulobacteraceae</taxon>
        <taxon>Brevundimonas</taxon>
    </lineage>
</organism>
<evidence type="ECO:0000256" key="1">
    <source>
        <dbReference type="SAM" id="MobiDB-lite"/>
    </source>
</evidence>
<feature type="compositionally biased region" description="Basic and acidic residues" evidence="1">
    <location>
        <begin position="170"/>
        <end position="179"/>
    </location>
</feature>
<gene>
    <name evidence="2" type="ORF">B7Y86_16300</name>
</gene>
<reference evidence="2 3" key="1">
    <citation type="submission" date="2017-03" db="EMBL/GenBank/DDBJ databases">
        <title>Lifting the veil on microbial sulfur biogeochemistry in mining wastewaters.</title>
        <authorList>
            <person name="Kantor R.S."/>
            <person name="Colenbrander Nelson T."/>
            <person name="Marshall S."/>
            <person name="Bennett D."/>
            <person name="Apte S."/>
            <person name="Camacho D."/>
            <person name="Thomas B.C."/>
            <person name="Warren L.A."/>
            <person name="Banfield J.F."/>
        </authorList>
    </citation>
    <scope>NUCLEOTIDE SEQUENCE [LARGE SCALE GENOMIC DNA]</scope>
    <source>
        <strain evidence="2">32-68-21</strain>
    </source>
</reference>
<proteinExistence type="predicted"/>
<name>A0A258HCU1_9CAUL</name>
<dbReference type="Pfam" id="PF05159">
    <property type="entry name" value="Capsule_synth"/>
    <property type="match status" value="1"/>
</dbReference>
<comment type="caution">
    <text evidence="2">The sequence shown here is derived from an EMBL/GenBank/DDBJ whole genome shotgun (WGS) entry which is preliminary data.</text>
</comment>
<dbReference type="GO" id="GO:0000271">
    <property type="term" value="P:polysaccharide biosynthetic process"/>
    <property type="evidence" value="ECO:0007669"/>
    <property type="project" value="InterPro"/>
</dbReference>
<dbReference type="EMBL" id="NCEQ01000033">
    <property type="protein sequence ID" value="OYX54447.1"/>
    <property type="molecule type" value="Genomic_DNA"/>
</dbReference>
<sequence>MTDVRHPQRSRRRPLAEVAAPIAPPVAARARVAPTPAPPPVPAASAGARAAPGQSLVGRRFLIVTAPFGPFGRALADALQAEGASVARMLFNAGDAAYWRRSGAVPYTGDVRRWPQRLARLVQDQGLTDLIVFGEGGPYNQGVLSQRDKLKALARVEGRGSRVESPGAADRADADDHDAVAGSSSPRPPTLDPRPSDHPLRIWVLENGYFRPDWITVEENGVNASSGLPRDRAAYDPPIPEILPTRPAGRILPHHVINISLYHVAQPLGRLVFRRYVYPYTQSPWLQFVGHVKRWLGLTFASRADADAETLRARGPFFLACLQREGDAQLLRYSHYADNTAFLAEVLSSFARHAPAEARLVVKNHPLDPGLVDLRRMTHVLAVERGIADRVDFIDGGNLAQLCRASNGMVVNNSSAALSAMGFKTPVKVLGDAFFDFDGLADQKPVDAFWTDPTPPDDNLFNRFRAHVIARTQVNGNYHEPRALKPTAKALARRFAAAR</sequence>
<feature type="region of interest" description="Disordered" evidence="1">
    <location>
        <begin position="1"/>
        <end position="22"/>
    </location>
</feature>
<dbReference type="CDD" id="cd16441">
    <property type="entry name" value="beta_Kdo_transferase_KpsS"/>
    <property type="match status" value="1"/>
</dbReference>
<evidence type="ECO:0000313" key="3">
    <source>
        <dbReference type="Proteomes" id="UP000216147"/>
    </source>
</evidence>
<accession>A0A258HCU1</accession>
<dbReference type="InterPro" id="IPR007833">
    <property type="entry name" value="Capsule_polysaccharide_synth"/>
</dbReference>
<protein>
    <submittedName>
        <fullName evidence="2">Capsular biosynthesis protein</fullName>
    </submittedName>
</protein>